<sequence length="731" mass="83818">MGSSSRNLYAGIGEGQSTSRPPLFDGTNYSYWKERMRIYIRSTNFQLWLVIKNGEQIPMKKVGETTVPKTEDEFDAEDIKKVENYTKAINMLYCAVNPDDYRKISCCTTAKEMWDKLEVTYEGTDQVREAKIDFLTQEYEMFRMKEDEKIDDMFDRFSKIVNDLHALKRTYTNKDLVRKILRSLTPEWRSKADAIYESIGVSNITIDGLRGNLKTYESTILTPSLDEQKKKGIALKATKETMEEASSDDDNEFGLVIKKFQKFMKKEFERKGRKHDGPPKCYGCGEIGHIKPRYSGDESTDQEEEEATNLSLMAHEDQTDDIQESKASKKKGPAEATSSVPQPFLYLDGSFLEFGSEEELTRFLNHFAKRPISPPRVLPELYPQDKGYHDLDNQLKESGLWPFVSKSRTSYNPAYVRAFYSYLRRDGDTIYSSINLYDIELDLPTFARVAGLPIRGDDIATYGGDDWILNNEAVVIHELEITNLIRHSGAPTIHSAPPDKCLLLYIITRILCPRDSNHTSLFNEDLKAIHAIMHGASINWAKFIMIHMEDCASITTERSLPYAFLVMDLIVSANIHIAGPSTKMTKLWVIADTTIKKNFGDKDGAARAPAPDPARALLQSIADTLNRLTLTVDEMEQYMERMPRLFPSFLFLNMIVKPWSNINTRQNDLTQRWGLYPIDRNPAMGRLNHRWEGMTVGSHLRLILSLFGSQPPTQRWEACTHRWVGDRWLQN</sequence>
<dbReference type="Pfam" id="PF14223">
    <property type="entry name" value="Retrotran_gag_2"/>
    <property type="match status" value="1"/>
</dbReference>
<name>A0A484NN13_9ASTE</name>
<dbReference type="EMBL" id="OOIL02006839">
    <property type="protein sequence ID" value="VFR02636.1"/>
    <property type="molecule type" value="Genomic_DNA"/>
</dbReference>
<proteinExistence type="predicted"/>
<reference evidence="2 3" key="1">
    <citation type="submission" date="2018-04" db="EMBL/GenBank/DDBJ databases">
        <authorList>
            <person name="Vogel A."/>
        </authorList>
    </citation>
    <scope>NUCLEOTIDE SEQUENCE [LARGE SCALE GENOMIC DNA]</scope>
</reference>
<dbReference type="OrthoDB" id="1302458at2759"/>
<feature type="compositionally biased region" description="Acidic residues" evidence="1">
    <location>
        <begin position="298"/>
        <end position="307"/>
    </location>
</feature>
<evidence type="ECO:0000313" key="3">
    <source>
        <dbReference type="Proteomes" id="UP000595140"/>
    </source>
</evidence>
<feature type="region of interest" description="Disordered" evidence="1">
    <location>
        <begin position="292"/>
        <end position="339"/>
    </location>
</feature>
<accession>A0A484NN13</accession>
<dbReference type="PANTHER" id="PTHR34676:SF15">
    <property type="entry name" value="ZINC FINGER, CCHC-TYPE-RELATED"/>
    <property type="match status" value="1"/>
</dbReference>
<dbReference type="PANTHER" id="PTHR34676">
    <property type="entry name" value="DUF4219 DOMAIN-CONTAINING PROTEIN-RELATED"/>
    <property type="match status" value="1"/>
</dbReference>
<protein>
    <recommendedName>
        <fullName evidence="4">DUF4219 domain-containing protein</fullName>
    </recommendedName>
</protein>
<dbReference type="Proteomes" id="UP000595140">
    <property type="component" value="Unassembled WGS sequence"/>
</dbReference>
<gene>
    <name evidence="2" type="ORF">CCAM_LOCUS44411</name>
</gene>
<evidence type="ECO:0000313" key="2">
    <source>
        <dbReference type="EMBL" id="VFR02636.1"/>
    </source>
</evidence>
<keyword evidence="3" id="KW-1185">Reference proteome</keyword>
<dbReference type="AlphaFoldDB" id="A0A484NN13"/>
<evidence type="ECO:0008006" key="4">
    <source>
        <dbReference type="Google" id="ProtNLM"/>
    </source>
</evidence>
<evidence type="ECO:0000256" key="1">
    <source>
        <dbReference type="SAM" id="MobiDB-lite"/>
    </source>
</evidence>
<organism evidence="2 3">
    <name type="scientific">Cuscuta campestris</name>
    <dbReference type="NCBI Taxonomy" id="132261"/>
    <lineage>
        <taxon>Eukaryota</taxon>
        <taxon>Viridiplantae</taxon>
        <taxon>Streptophyta</taxon>
        <taxon>Embryophyta</taxon>
        <taxon>Tracheophyta</taxon>
        <taxon>Spermatophyta</taxon>
        <taxon>Magnoliopsida</taxon>
        <taxon>eudicotyledons</taxon>
        <taxon>Gunneridae</taxon>
        <taxon>Pentapetalae</taxon>
        <taxon>asterids</taxon>
        <taxon>lamiids</taxon>
        <taxon>Solanales</taxon>
        <taxon>Convolvulaceae</taxon>
        <taxon>Cuscuteae</taxon>
        <taxon>Cuscuta</taxon>
        <taxon>Cuscuta subgen. Grammica</taxon>
        <taxon>Cuscuta sect. Cleistogrammica</taxon>
    </lineage>
</organism>